<accession>A0A6B9XV58</accession>
<name>A0A6B9XV58_PICSI</name>
<keyword evidence="1" id="KW-0496">Mitochondrion</keyword>
<gene>
    <name evidence="1" type="primary">orf04068</name>
    <name evidence="1" type="ORF">Q903MT_gene4045</name>
</gene>
<geneLocation type="mitochondrion" evidence="1"/>
<protein>
    <submittedName>
        <fullName evidence="1">Uncharacterized protein</fullName>
    </submittedName>
</protein>
<reference evidence="1" key="1">
    <citation type="submission" date="2019-03" db="EMBL/GenBank/DDBJ databases">
        <title>Largest Complete Mitochondrial Genome of a Gymnosperm, Sitka Spruce (Picea sitchensis), Indicates Complex Physical Structure.</title>
        <authorList>
            <person name="Jackman S.D."/>
            <person name="Coombe L."/>
            <person name="Warren R."/>
            <person name="Kirk H."/>
            <person name="Trinh E."/>
            <person name="McLeod T."/>
            <person name="Pleasance S."/>
            <person name="Pandoh P."/>
            <person name="Zhao Y."/>
            <person name="Coope R."/>
            <person name="Bousquet J."/>
            <person name="Bohlmann J.C."/>
            <person name="Jones S.J.M."/>
            <person name="Birol I."/>
        </authorList>
    </citation>
    <scope>NUCLEOTIDE SEQUENCE</scope>
    <source>
        <strain evidence="1">Q903</strain>
    </source>
</reference>
<dbReference type="EMBL" id="MK697699">
    <property type="protein sequence ID" value="QHR90022.1"/>
    <property type="molecule type" value="Genomic_DNA"/>
</dbReference>
<dbReference type="AlphaFoldDB" id="A0A6B9XV58"/>
<proteinExistence type="predicted"/>
<sequence length="64" mass="7201">MNHLLTRAQPCSYSSERTLIRSPLGRPSFCHPNEDDLSAMLCGFRFTLVLTLDLSMVTRTSNQA</sequence>
<organism evidence="1">
    <name type="scientific">Picea sitchensis</name>
    <name type="common">Sitka spruce</name>
    <name type="synonym">Pinus sitchensis</name>
    <dbReference type="NCBI Taxonomy" id="3332"/>
    <lineage>
        <taxon>Eukaryota</taxon>
        <taxon>Viridiplantae</taxon>
        <taxon>Streptophyta</taxon>
        <taxon>Embryophyta</taxon>
        <taxon>Tracheophyta</taxon>
        <taxon>Spermatophyta</taxon>
        <taxon>Pinopsida</taxon>
        <taxon>Pinidae</taxon>
        <taxon>Conifers I</taxon>
        <taxon>Pinales</taxon>
        <taxon>Pinaceae</taxon>
        <taxon>Picea</taxon>
    </lineage>
</organism>
<evidence type="ECO:0000313" key="1">
    <source>
        <dbReference type="EMBL" id="QHR90022.1"/>
    </source>
</evidence>